<dbReference type="Pfam" id="PF03323">
    <property type="entry name" value="GerA"/>
    <property type="match status" value="1"/>
</dbReference>
<feature type="transmembrane region" description="Helical" evidence="4">
    <location>
        <begin position="426"/>
        <end position="454"/>
    </location>
</feature>
<evidence type="ECO:0000256" key="3">
    <source>
        <dbReference type="SAM" id="MobiDB-lite"/>
    </source>
</evidence>
<keyword evidence="2 4" id="KW-0472">Membrane</keyword>
<evidence type="ECO:0000256" key="2">
    <source>
        <dbReference type="ARBA" id="ARBA00023136"/>
    </source>
</evidence>
<gene>
    <name evidence="5" type="ORF">A7K91_15830</name>
</gene>
<keyword evidence="4" id="KW-1133">Transmembrane helix</keyword>
<organism evidence="5 6">
    <name type="scientific">Paenibacillus oryzae</name>
    <dbReference type="NCBI Taxonomy" id="1844972"/>
    <lineage>
        <taxon>Bacteria</taxon>
        <taxon>Bacillati</taxon>
        <taxon>Bacillota</taxon>
        <taxon>Bacilli</taxon>
        <taxon>Bacillales</taxon>
        <taxon>Paenibacillaceae</taxon>
        <taxon>Paenibacillus</taxon>
    </lineage>
</organism>
<dbReference type="Proteomes" id="UP000092024">
    <property type="component" value="Unassembled WGS sequence"/>
</dbReference>
<keyword evidence="6" id="KW-1185">Reference proteome</keyword>
<evidence type="ECO:0000256" key="1">
    <source>
        <dbReference type="ARBA" id="ARBA00005278"/>
    </source>
</evidence>
<name>A0A1A5YEY1_9BACL</name>
<accession>A0A1A5YEY1</accession>
<dbReference type="GO" id="GO:0009847">
    <property type="term" value="P:spore germination"/>
    <property type="evidence" value="ECO:0007669"/>
    <property type="project" value="InterPro"/>
</dbReference>
<protein>
    <submittedName>
        <fullName evidence="5">Spore gernimation protein KA</fullName>
    </submittedName>
</protein>
<dbReference type="STRING" id="1844972.A7K91_15830"/>
<feature type="transmembrane region" description="Helical" evidence="4">
    <location>
        <begin position="303"/>
        <end position="325"/>
    </location>
</feature>
<dbReference type="AlphaFoldDB" id="A0A1A5YEY1"/>
<comment type="caution">
    <text evidence="5">The sequence shown here is derived from an EMBL/GenBank/DDBJ whole genome shotgun (WGS) entry which is preliminary data.</text>
</comment>
<feature type="transmembrane region" description="Helical" evidence="4">
    <location>
        <begin position="395"/>
        <end position="414"/>
    </location>
</feature>
<dbReference type="InterPro" id="IPR050768">
    <property type="entry name" value="UPF0353/GerABKA_families"/>
</dbReference>
<dbReference type="PIRSF" id="PIRSF005690">
    <property type="entry name" value="GerBA"/>
    <property type="match status" value="1"/>
</dbReference>
<keyword evidence="4" id="KW-0812">Transmembrane</keyword>
<dbReference type="GO" id="GO:0016020">
    <property type="term" value="C:membrane"/>
    <property type="evidence" value="ECO:0007669"/>
    <property type="project" value="InterPro"/>
</dbReference>
<comment type="similarity">
    <text evidence="1">Belongs to the GerABKA family.</text>
</comment>
<evidence type="ECO:0000313" key="6">
    <source>
        <dbReference type="Proteomes" id="UP000092024"/>
    </source>
</evidence>
<feature type="region of interest" description="Disordered" evidence="3">
    <location>
        <begin position="1"/>
        <end position="22"/>
    </location>
</feature>
<evidence type="ECO:0000313" key="5">
    <source>
        <dbReference type="EMBL" id="OBR64144.1"/>
    </source>
</evidence>
<dbReference type="PANTHER" id="PTHR22550">
    <property type="entry name" value="SPORE GERMINATION PROTEIN"/>
    <property type="match status" value="1"/>
</dbReference>
<dbReference type="OrthoDB" id="1726708at2"/>
<dbReference type="PANTHER" id="PTHR22550:SF5">
    <property type="entry name" value="LEUCINE ZIPPER PROTEIN 4"/>
    <property type="match status" value="1"/>
</dbReference>
<dbReference type="InterPro" id="IPR004995">
    <property type="entry name" value="Spore_Ger"/>
</dbReference>
<evidence type="ECO:0000256" key="4">
    <source>
        <dbReference type="SAM" id="Phobius"/>
    </source>
</evidence>
<reference evidence="5 6" key="1">
    <citation type="submission" date="2016-05" db="EMBL/GenBank/DDBJ databases">
        <title>Paenibacillus oryzae. sp. nov., isolated from the rice root.</title>
        <authorList>
            <person name="Zhang J."/>
            <person name="Zhang X."/>
        </authorList>
    </citation>
    <scope>NUCLEOTIDE SEQUENCE [LARGE SCALE GENOMIC DNA]</scope>
    <source>
        <strain evidence="5 6">1DrF-4</strain>
    </source>
</reference>
<dbReference type="EMBL" id="LYPA01000066">
    <property type="protein sequence ID" value="OBR64144.1"/>
    <property type="molecule type" value="Genomic_DNA"/>
</dbReference>
<proteinExistence type="inferred from homology"/>
<sequence>MKNTGQRTRAKHGGSSKLGSSLKDNLDKLKTDLHNSSDLEIRPIGSQLAPEVPMTAVYIGELTDETTLNEYILRPLMSTILRTEARNEKLVHIILERVVEVGAAYITTDIDECIQRLLDGYCLLLVQGAACGLLIHISNMEGRQVSEPTAETVLRGPQQSFNENIGTNINLVRQIIRSPSLHIDSLQVGSETRTQVALLYLDDVAEPEIVNTIRSRIEALQISSVLESGYIESLIQDRIYTPFPTMKNTERPDAIAGGILEGQIAIMVDGSPFVLLAPVTLFQLFHTPEDYYNRFDIASFLRLIRFTAFFISMTLPALYIAVTTFHQEMLPTTLLITLAAQREGIPFPGLVEALLMELTFEVLREAGVRMPRAIGPAISIVGALVLGQAAVEAGIVSAGMVMVVSFTAICNFVIPQLNIAISARLIRFTFMLLAGVFGFIGIVSGILTVLIHLAGLESFGMPYMSPIAPFDWSKMKDNFIRAPMKYLLKQKAGNVINRRSKQE</sequence>